<organism evidence="1 2">
    <name type="scientific">Drosophila simulans</name>
    <name type="common">Fruit fly</name>
    <dbReference type="NCBI Taxonomy" id="7240"/>
    <lineage>
        <taxon>Eukaryota</taxon>
        <taxon>Metazoa</taxon>
        <taxon>Ecdysozoa</taxon>
        <taxon>Arthropoda</taxon>
        <taxon>Hexapoda</taxon>
        <taxon>Insecta</taxon>
        <taxon>Pterygota</taxon>
        <taxon>Neoptera</taxon>
        <taxon>Endopterygota</taxon>
        <taxon>Diptera</taxon>
        <taxon>Brachycera</taxon>
        <taxon>Muscomorpha</taxon>
        <taxon>Ephydroidea</taxon>
        <taxon>Drosophilidae</taxon>
        <taxon>Drosophila</taxon>
        <taxon>Sophophora</taxon>
    </lineage>
</organism>
<accession>B4Q9I1</accession>
<sequence>MCSAGSDAPPRREPGNRCGSWEQGAGIWDPGSLALTQCNLLAARLSCRRLGLNLVPPPSPPAAASPPCALCAPPQAQRLGVTSSLAYMQCSIVLVSPGSPQLLAFQLPASPVLRVILFLGFHSGDVKSRQIQSPGAHRIVVWQASVPA</sequence>
<evidence type="ECO:0000313" key="2">
    <source>
        <dbReference type="Proteomes" id="UP000000304"/>
    </source>
</evidence>
<name>B4Q9I1_DROSI</name>
<gene>
    <name evidence="1" type="primary">Dsim\GD21770</name>
    <name evidence="1" type="ORF">Dsim_GD21770</name>
</gene>
<dbReference type="EMBL" id="CM000361">
    <property type="protein sequence ID" value="EDX05488.1"/>
    <property type="molecule type" value="Genomic_DNA"/>
</dbReference>
<dbReference type="HOGENOM" id="CLU_1760718_0_0_1"/>
<keyword evidence="2" id="KW-1185">Reference proteome</keyword>
<reference evidence="1 2" key="1">
    <citation type="journal article" date="2007" name="Nature">
        <title>Evolution of genes and genomes on the Drosophila phylogeny.</title>
        <authorList>
            <consortium name="Drosophila 12 Genomes Consortium"/>
            <person name="Clark A.G."/>
            <person name="Eisen M.B."/>
            <person name="Smith D.R."/>
            <person name="Bergman C.M."/>
            <person name="Oliver B."/>
            <person name="Markow T.A."/>
            <person name="Kaufman T.C."/>
            <person name="Kellis M."/>
            <person name="Gelbart W."/>
            <person name="Iyer V.N."/>
            <person name="Pollard D.A."/>
            <person name="Sackton T.B."/>
            <person name="Larracuente A.M."/>
            <person name="Singh N.D."/>
            <person name="Abad J.P."/>
            <person name="Abt D.N."/>
            <person name="Adryan B."/>
            <person name="Aguade M."/>
            <person name="Akashi H."/>
            <person name="Anderson W.W."/>
            <person name="Aquadro C.F."/>
            <person name="Ardell D.H."/>
            <person name="Arguello R."/>
            <person name="Artieri C.G."/>
            <person name="Barbash D.A."/>
            <person name="Barker D."/>
            <person name="Barsanti P."/>
            <person name="Batterham P."/>
            <person name="Batzoglou S."/>
            <person name="Begun D."/>
            <person name="Bhutkar A."/>
            <person name="Blanco E."/>
            <person name="Bosak S.A."/>
            <person name="Bradley R.K."/>
            <person name="Brand A.D."/>
            <person name="Brent M.R."/>
            <person name="Brooks A.N."/>
            <person name="Brown R.H."/>
            <person name="Butlin R.K."/>
            <person name="Caggese C."/>
            <person name="Calvi B.R."/>
            <person name="Bernardo de Carvalho A."/>
            <person name="Caspi A."/>
            <person name="Castrezana S."/>
            <person name="Celniker S.E."/>
            <person name="Chang J.L."/>
            <person name="Chapple C."/>
            <person name="Chatterji S."/>
            <person name="Chinwalla A."/>
            <person name="Civetta A."/>
            <person name="Clifton S.W."/>
            <person name="Comeron J.M."/>
            <person name="Costello J.C."/>
            <person name="Coyne J.A."/>
            <person name="Daub J."/>
            <person name="David R.G."/>
            <person name="Delcher A.L."/>
            <person name="Delehaunty K."/>
            <person name="Do C.B."/>
            <person name="Ebling H."/>
            <person name="Edwards K."/>
            <person name="Eickbush T."/>
            <person name="Evans J.D."/>
            <person name="Filipski A."/>
            <person name="Findeiss S."/>
            <person name="Freyhult E."/>
            <person name="Fulton L."/>
            <person name="Fulton R."/>
            <person name="Garcia A.C."/>
            <person name="Gardiner A."/>
            <person name="Garfield D.A."/>
            <person name="Garvin B.E."/>
            <person name="Gibson G."/>
            <person name="Gilbert D."/>
            <person name="Gnerre S."/>
            <person name="Godfrey J."/>
            <person name="Good R."/>
            <person name="Gotea V."/>
            <person name="Gravely B."/>
            <person name="Greenberg A.J."/>
            <person name="Griffiths-Jones S."/>
            <person name="Gross S."/>
            <person name="Guigo R."/>
            <person name="Gustafson E.A."/>
            <person name="Haerty W."/>
            <person name="Hahn M.W."/>
            <person name="Halligan D.L."/>
            <person name="Halpern A.L."/>
            <person name="Halter G.M."/>
            <person name="Han M.V."/>
            <person name="Heger A."/>
            <person name="Hillier L."/>
            <person name="Hinrichs A.S."/>
            <person name="Holmes I."/>
            <person name="Hoskins R.A."/>
            <person name="Hubisz M.J."/>
            <person name="Hultmark D."/>
            <person name="Huntley M.A."/>
            <person name="Jaffe D.B."/>
            <person name="Jagadeeshan S."/>
            <person name="Jeck W.R."/>
            <person name="Johnson J."/>
            <person name="Jones C.D."/>
            <person name="Jordan W.C."/>
            <person name="Karpen G.H."/>
            <person name="Kataoka E."/>
            <person name="Keightley P.D."/>
            <person name="Kheradpour P."/>
            <person name="Kirkness E.F."/>
            <person name="Koerich L.B."/>
            <person name="Kristiansen K."/>
            <person name="Kudrna D."/>
            <person name="Kulathinal R.J."/>
            <person name="Kumar S."/>
            <person name="Kwok R."/>
            <person name="Lander E."/>
            <person name="Langley C.H."/>
            <person name="Lapoint R."/>
            <person name="Lazzaro B.P."/>
            <person name="Lee S.J."/>
            <person name="Levesque L."/>
            <person name="Li R."/>
            <person name="Lin C.F."/>
            <person name="Lin M.F."/>
            <person name="Lindblad-Toh K."/>
            <person name="Llopart A."/>
            <person name="Long M."/>
            <person name="Low L."/>
            <person name="Lozovsky E."/>
            <person name="Lu J."/>
            <person name="Luo M."/>
            <person name="Machado C.A."/>
            <person name="Makalowski W."/>
            <person name="Marzo M."/>
            <person name="Matsuda M."/>
            <person name="Matzkin L."/>
            <person name="McAllister B."/>
            <person name="McBride C.S."/>
            <person name="McKernan B."/>
            <person name="McKernan K."/>
            <person name="Mendez-Lago M."/>
            <person name="Minx P."/>
            <person name="Mollenhauer M.U."/>
            <person name="Montooth K."/>
            <person name="Mount S.M."/>
            <person name="Mu X."/>
            <person name="Myers E."/>
            <person name="Negre B."/>
            <person name="Newfeld S."/>
            <person name="Nielsen R."/>
            <person name="Noor M.A."/>
            <person name="O'Grady P."/>
            <person name="Pachter L."/>
            <person name="Papaceit M."/>
            <person name="Parisi M.J."/>
            <person name="Parisi M."/>
            <person name="Parts L."/>
            <person name="Pedersen J.S."/>
            <person name="Pesole G."/>
            <person name="Phillippy A.M."/>
            <person name="Ponting C.P."/>
            <person name="Pop M."/>
            <person name="Porcelli D."/>
            <person name="Powell J.R."/>
            <person name="Prohaska S."/>
            <person name="Pruitt K."/>
            <person name="Puig M."/>
            <person name="Quesneville H."/>
            <person name="Ram K.R."/>
            <person name="Rand D."/>
            <person name="Rasmussen M.D."/>
            <person name="Reed L.K."/>
            <person name="Reenan R."/>
            <person name="Reily A."/>
            <person name="Remington K.A."/>
            <person name="Rieger T.T."/>
            <person name="Ritchie M.G."/>
            <person name="Robin C."/>
            <person name="Rogers Y.H."/>
            <person name="Rohde C."/>
            <person name="Rozas J."/>
            <person name="Rubenfield M.J."/>
            <person name="Ruiz A."/>
            <person name="Russo S."/>
            <person name="Salzberg S.L."/>
            <person name="Sanchez-Gracia A."/>
            <person name="Saranga D.J."/>
            <person name="Sato H."/>
            <person name="Schaeffer S.W."/>
            <person name="Schatz M.C."/>
            <person name="Schlenke T."/>
            <person name="Schwartz R."/>
            <person name="Segarra C."/>
            <person name="Singh R.S."/>
            <person name="Sirot L."/>
            <person name="Sirota M."/>
            <person name="Sisneros N.B."/>
            <person name="Smith C.D."/>
            <person name="Smith T.F."/>
            <person name="Spieth J."/>
            <person name="Stage D.E."/>
            <person name="Stark A."/>
            <person name="Stephan W."/>
            <person name="Strausberg R.L."/>
            <person name="Strempel S."/>
            <person name="Sturgill D."/>
            <person name="Sutton G."/>
            <person name="Sutton G.G."/>
            <person name="Tao W."/>
            <person name="Teichmann S."/>
            <person name="Tobari Y.N."/>
            <person name="Tomimura Y."/>
            <person name="Tsolas J.M."/>
            <person name="Valente V.L."/>
            <person name="Venter E."/>
            <person name="Venter J.C."/>
            <person name="Vicario S."/>
            <person name="Vieira F.G."/>
            <person name="Vilella A.J."/>
            <person name="Villasante A."/>
            <person name="Walenz B."/>
            <person name="Wang J."/>
            <person name="Wasserman M."/>
            <person name="Watts T."/>
            <person name="Wilson D."/>
            <person name="Wilson R.K."/>
            <person name="Wing R.A."/>
            <person name="Wolfner M.F."/>
            <person name="Wong A."/>
            <person name="Wong G.K."/>
            <person name="Wu C.I."/>
            <person name="Wu G."/>
            <person name="Yamamoto D."/>
            <person name="Yang H.P."/>
            <person name="Yang S.P."/>
            <person name="Yorke J.A."/>
            <person name="Yoshida K."/>
            <person name="Zdobnov E."/>
            <person name="Zhang P."/>
            <person name="Zhang Y."/>
            <person name="Zimin A.V."/>
            <person name="Baldwin J."/>
            <person name="Abdouelleil A."/>
            <person name="Abdulkadir J."/>
            <person name="Abebe A."/>
            <person name="Abera B."/>
            <person name="Abreu J."/>
            <person name="Acer S.C."/>
            <person name="Aftuck L."/>
            <person name="Alexander A."/>
            <person name="An P."/>
            <person name="Anderson E."/>
            <person name="Anderson S."/>
            <person name="Arachi H."/>
            <person name="Azer M."/>
            <person name="Bachantsang P."/>
            <person name="Barry A."/>
            <person name="Bayul T."/>
            <person name="Berlin A."/>
            <person name="Bessette D."/>
            <person name="Bloom T."/>
            <person name="Blye J."/>
            <person name="Boguslavskiy L."/>
            <person name="Bonnet C."/>
            <person name="Boukhgalter B."/>
            <person name="Bourzgui I."/>
            <person name="Brown A."/>
            <person name="Cahill P."/>
            <person name="Channer S."/>
            <person name="Cheshatsang Y."/>
            <person name="Chuda L."/>
            <person name="Citroen M."/>
            <person name="Collymore A."/>
            <person name="Cooke P."/>
            <person name="Costello M."/>
            <person name="D'Aco K."/>
            <person name="Daza R."/>
            <person name="De Haan G."/>
            <person name="DeGray S."/>
            <person name="DeMaso C."/>
            <person name="Dhargay N."/>
            <person name="Dooley K."/>
            <person name="Dooley E."/>
            <person name="Doricent M."/>
            <person name="Dorje P."/>
            <person name="Dorjee K."/>
            <person name="Dupes A."/>
            <person name="Elong R."/>
            <person name="Falk J."/>
            <person name="Farina A."/>
            <person name="Faro S."/>
            <person name="Ferguson D."/>
            <person name="Fisher S."/>
            <person name="Foley C.D."/>
            <person name="Franke A."/>
            <person name="Friedrich D."/>
            <person name="Gadbois L."/>
            <person name="Gearin G."/>
            <person name="Gearin C.R."/>
            <person name="Giannoukos G."/>
            <person name="Goode T."/>
            <person name="Graham J."/>
            <person name="Grandbois E."/>
            <person name="Grewal S."/>
            <person name="Gyaltsen K."/>
            <person name="Hafez N."/>
            <person name="Hagos B."/>
            <person name="Hall J."/>
            <person name="Henson C."/>
            <person name="Hollinger A."/>
            <person name="Honan T."/>
            <person name="Huard M.D."/>
            <person name="Hughes L."/>
            <person name="Hurhula B."/>
            <person name="Husby M.E."/>
            <person name="Kamat A."/>
            <person name="Kanga B."/>
            <person name="Kashin S."/>
            <person name="Khazanovich D."/>
            <person name="Kisner P."/>
            <person name="Lance K."/>
            <person name="Lara M."/>
            <person name="Lee W."/>
            <person name="Lennon N."/>
            <person name="Letendre F."/>
            <person name="LeVine R."/>
            <person name="Lipovsky A."/>
            <person name="Liu X."/>
            <person name="Liu J."/>
            <person name="Liu S."/>
            <person name="Lokyitsang T."/>
            <person name="Lokyitsang Y."/>
            <person name="Lubonja R."/>
            <person name="Lui A."/>
            <person name="MacDonald P."/>
            <person name="Magnisalis V."/>
            <person name="Maru K."/>
            <person name="Matthews C."/>
            <person name="McCusker W."/>
            <person name="McDonough S."/>
            <person name="Mehta T."/>
            <person name="Meldrim J."/>
            <person name="Meneus L."/>
            <person name="Mihai O."/>
            <person name="Mihalev A."/>
            <person name="Mihova T."/>
            <person name="Mittelman R."/>
            <person name="Mlenga V."/>
            <person name="Montmayeur A."/>
            <person name="Mulrain L."/>
            <person name="Navidi A."/>
            <person name="Naylor J."/>
            <person name="Negash T."/>
            <person name="Nguyen T."/>
            <person name="Nguyen N."/>
            <person name="Nicol R."/>
            <person name="Norbu C."/>
            <person name="Norbu N."/>
            <person name="Novod N."/>
            <person name="O'Neill B."/>
            <person name="Osman S."/>
            <person name="Markiewicz E."/>
            <person name="Oyono O.L."/>
            <person name="Patti C."/>
            <person name="Phunkhang P."/>
            <person name="Pierre F."/>
            <person name="Priest M."/>
            <person name="Raghuraman S."/>
            <person name="Rege F."/>
            <person name="Reyes R."/>
            <person name="Rise C."/>
            <person name="Rogov P."/>
            <person name="Ross K."/>
            <person name="Ryan E."/>
            <person name="Settipalli S."/>
            <person name="Shea T."/>
            <person name="Sherpa N."/>
            <person name="Shi L."/>
            <person name="Shih D."/>
            <person name="Sparrow T."/>
            <person name="Spaulding J."/>
            <person name="Stalker J."/>
            <person name="Stange-Thomann N."/>
            <person name="Stavropoulos S."/>
            <person name="Stone C."/>
            <person name="Strader C."/>
            <person name="Tesfaye S."/>
            <person name="Thomson T."/>
            <person name="Thoulutsang Y."/>
            <person name="Thoulutsang D."/>
            <person name="Topham K."/>
            <person name="Topping I."/>
            <person name="Tsamla T."/>
            <person name="Vassiliev H."/>
            <person name="Vo A."/>
            <person name="Wangchuk T."/>
            <person name="Wangdi T."/>
            <person name="Weiand M."/>
            <person name="Wilkinson J."/>
            <person name="Wilson A."/>
            <person name="Yadav S."/>
            <person name="Young G."/>
            <person name="Yu Q."/>
            <person name="Zembek L."/>
            <person name="Zhong D."/>
            <person name="Zimmer A."/>
            <person name="Zwirko Z."/>
            <person name="Jaffe D.B."/>
            <person name="Alvarez P."/>
            <person name="Brockman W."/>
            <person name="Butler J."/>
            <person name="Chin C."/>
            <person name="Gnerre S."/>
            <person name="Grabherr M."/>
            <person name="Kleber M."/>
            <person name="Mauceli E."/>
            <person name="MacCallum I."/>
        </authorList>
    </citation>
    <scope>NUCLEOTIDE SEQUENCE [LARGE SCALE GENOMIC DNA]</scope>
    <source>
        <strain evidence="2">white501</strain>
    </source>
</reference>
<dbReference type="Proteomes" id="UP000000304">
    <property type="component" value="Chromosome 2L"/>
</dbReference>
<evidence type="ECO:0000313" key="1">
    <source>
        <dbReference type="EMBL" id="EDX05488.1"/>
    </source>
</evidence>
<dbReference type="AlphaFoldDB" id="B4Q9I1"/>
<proteinExistence type="predicted"/>
<protein>
    <submittedName>
        <fullName evidence="1">GD21770</fullName>
    </submittedName>
</protein>